<protein>
    <recommendedName>
        <fullName evidence="4">Cuticle protein</fullName>
    </recommendedName>
</protein>
<keyword evidence="3" id="KW-1185">Reference proteome</keyword>
<evidence type="ECO:0008006" key="4">
    <source>
        <dbReference type="Google" id="ProtNLM"/>
    </source>
</evidence>
<dbReference type="EMBL" id="OU892282">
    <property type="protein sequence ID" value="CAG9770697.1"/>
    <property type="molecule type" value="Genomic_DNA"/>
</dbReference>
<accession>A0A9N9MVB2</accession>
<feature type="chain" id="PRO_5040276725" description="Cuticle protein" evidence="1">
    <location>
        <begin position="17"/>
        <end position="87"/>
    </location>
</feature>
<gene>
    <name evidence="2" type="ORF">CEUTPL_LOCUS11146</name>
</gene>
<feature type="signal peptide" evidence="1">
    <location>
        <begin position="1"/>
        <end position="16"/>
    </location>
</feature>
<keyword evidence="1" id="KW-0732">Signal</keyword>
<dbReference type="AlphaFoldDB" id="A0A9N9MVB2"/>
<evidence type="ECO:0000313" key="3">
    <source>
        <dbReference type="Proteomes" id="UP001152799"/>
    </source>
</evidence>
<dbReference type="Proteomes" id="UP001152799">
    <property type="component" value="Chromosome 6"/>
</dbReference>
<reference evidence="2" key="1">
    <citation type="submission" date="2022-01" db="EMBL/GenBank/DDBJ databases">
        <authorList>
            <person name="King R."/>
        </authorList>
    </citation>
    <scope>NUCLEOTIDE SEQUENCE</scope>
</reference>
<organism evidence="2 3">
    <name type="scientific">Ceutorhynchus assimilis</name>
    <name type="common">cabbage seed weevil</name>
    <dbReference type="NCBI Taxonomy" id="467358"/>
    <lineage>
        <taxon>Eukaryota</taxon>
        <taxon>Metazoa</taxon>
        <taxon>Ecdysozoa</taxon>
        <taxon>Arthropoda</taxon>
        <taxon>Hexapoda</taxon>
        <taxon>Insecta</taxon>
        <taxon>Pterygota</taxon>
        <taxon>Neoptera</taxon>
        <taxon>Endopterygota</taxon>
        <taxon>Coleoptera</taxon>
        <taxon>Polyphaga</taxon>
        <taxon>Cucujiformia</taxon>
        <taxon>Curculionidae</taxon>
        <taxon>Ceutorhynchinae</taxon>
        <taxon>Ceutorhynchus</taxon>
    </lineage>
</organism>
<sequence>MFKLLAFFALLACALCAPAPEPRTGLLTYPAAPLPLSYDYRYPALAPTYNYAKAYAYSGNYGYAYAPQAYISPTQYYYNAAPLEYVI</sequence>
<proteinExistence type="predicted"/>
<name>A0A9N9MVB2_9CUCU</name>
<evidence type="ECO:0000313" key="2">
    <source>
        <dbReference type="EMBL" id="CAG9770697.1"/>
    </source>
</evidence>
<evidence type="ECO:0000256" key="1">
    <source>
        <dbReference type="SAM" id="SignalP"/>
    </source>
</evidence>